<organism evidence="2 3">
    <name type="scientific">Solibacillus faecavium</name>
    <dbReference type="NCBI Taxonomy" id="2762221"/>
    <lineage>
        <taxon>Bacteria</taxon>
        <taxon>Bacillati</taxon>
        <taxon>Bacillota</taxon>
        <taxon>Bacilli</taxon>
        <taxon>Bacillales</taxon>
        <taxon>Caryophanaceae</taxon>
        <taxon>Solibacillus</taxon>
    </lineage>
</organism>
<dbReference type="RefSeq" id="WP_191701763.1">
    <property type="nucleotide sequence ID" value="NZ_JACSPZ010000014.1"/>
</dbReference>
<dbReference type="InterPro" id="IPR012454">
    <property type="entry name" value="DUF1659"/>
</dbReference>
<proteinExistence type="predicted"/>
<sequence>MIFNNYKANIVLVLGKADEKTGEPKITRVTLSNVRKDLTPDEAKQVGEAFRSLIKHDLYDVEIVQFSQVIEP</sequence>
<dbReference type="EMBL" id="JACSPZ010000014">
    <property type="protein sequence ID" value="MBD8038700.1"/>
    <property type="molecule type" value="Genomic_DNA"/>
</dbReference>
<reference evidence="2 3" key="1">
    <citation type="submission" date="2020-08" db="EMBL/GenBank/DDBJ databases">
        <title>A Genomic Blueprint of the Chicken Gut Microbiome.</title>
        <authorList>
            <person name="Gilroy R."/>
            <person name="Ravi A."/>
            <person name="Getino M."/>
            <person name="Pursley I."/>
            <person name="Horton D.L."/>
            <person name="Alikhan N.-F."/>
            <person name="Baker D."/>
            <person name="Gharbi K."/>
            <person name="Hall N."/>
            <person name="Watson M."/>
            <person name="Adriaenssens E.M."/>
            <person name="Foster-Nyarko E."/>
            <person name="Jarju S."/>
            <person name="Secka A."/>
            <person name="Antonio M."/>
            <person name="Oren A."/>
            <person name="Chaudhuri R."/>
            <person name="La Ragione R.M."/>
            <person name="Hildebrand F."/>
            <person name="Pallen M.J."/>
        </authorList>
    </citation>
    <scope>NUCLEOTIDE SEQUENCE [LARGE SCALE GENOMIC DNA]</scope>
    <source>
        <strain evidence="2 3">A46</strain>
    </source>
</reference>
<gene>
    <name evidence="2" type="ORF">H9635_18305</name>
</gene>
<accession>A0ABR8Y3C2</accession>
<dbReference type="Pfam" id="PF07872">
    <property type="entry name" value="DUF1659"/>
    <property type="match status" value="1"/>
</dbReference>
<keyword evidence="3" id="KW-1185">Reference proteome</keyword>
<evidence type="ECO:0000313" key="3">
    <source>
        <dbReference type="Proteomes" id="UP000619101"/>
    </source>
</evidence>
<protein>
    <recommendedName>
        <fullName evidence="1">DUF1659 domain-containing protein</fullName>
    </recommendedName>
</protein>
<name>A0ABR8Y3C2_9BACL</name>
<comment type="caution">
    <text evidence="2">The sequence shown here is derived from an EMBL/GenBank/DDBJ whole genome shotgun (WGS) entry which is preliminary data.</text>
</comment>
<evidence type="ECO:0000259" key="1">
    <source>
        <dbReference type="Pfam" id="PF07872"/>
    </source>
</evidence>
<dbReference type="Proteomes" id="UP000619101">
    <property type="component" value="Unassembled WGS sequence"/>
</dbReference>
<feature type="domain" description="DUF1659" evidence="1">
    <location>
        <begin position="6"/>
        <end position="70"/>
    </location>
</feature>
<evidence type="ECO:0000313" key="2">
    <source>
        <dbReference type="EMBL" id="MBD8038700.1"/>
    </source>
</evidence>